<dbReference type="Proteomes" id="UP000236754">
    <property type="component" value="Unassembled WGS sequence"/>
</dbReference>
<organism evidence="2 3">
    <name type="scientific">Actinacidiphila yanglinensis</name>
    <dbReference type="NCBI Taxonomy" id="310779"/>
    <lineage>
        <taxon>Bacteria</taxon>
        <taxon>Bacillati</taxon>
        <taxon>Actinomycetota</taxon>
        <taxon>Actinomycetes</taxon>
        <taxon>Kitasatosporales</taxon>
        <taxon>Streptomycetaceae</taxon>
        <taxon>Actinacidiphila</taxon>
    </lineage>
</organism>
<accession>A0A1H6DK05</accession>
<name>A0A1H6DK05_9ACTN</name>
<dbReference type="InterPro" id="IPR054202">
    <property type="entry name" value="DUF6907"/>
</dbReference>
<proteinExistence type="predicted"/>
<evidence type="ECO:0000256" key="1">
    <source>
        <dbReference type="SAM" id="MobiDB-lite"/>
    </source>
</evidence>
<feature type="region of interest" description="Disordered" evidence="1">
    <location>
        <begin position="165"/>
        <end position="219"/>
    </location>
</feature>
<dbReference type="AlphaFoldDB" id="A0A1H6DK05"/>
<dbReference type="EMBL" id="FNVU01000016">
    <property type="protein sequence ID" value="SEG85747.1"/>
    <property type="molecule type" value="Genomic_DNA"/>
</dbReference>
<evidence type="ECO:0000313" key="3">
    <source>
        <dbReference type="Proteomes" id="UP000236754"/>
    </source>
</evidence>
<dbReference type="Pfam" id="PF21848">
    <property type="entry name" value="DUF6907"/>
    <property type="match status" value="1"/>
</dbReference>
<feature type="region of interest" description="Disordered" evidence="1">
    <location>
        <begin position="1"/>
        <end position="43"/>
    </location>
</feature>
<protein>
    <submittedName>
        <fullName evidence="2">Uncharacterized protein</fullName>
    </submittedName>
</protein>
<evidence type="ECO:0000313" key="2">
    <source>
        <dbReference type="EMBL" id="SEG85747.1"/>
    </source>
</evidence>
<gene>
    <name evidence="2" type="ORF">SAMN05216223_116130</name>
</gene>
<keyword evidence="3" id="KW-1185">Reference proteome</keyword>
<reference evidence="2 3" key="1">
    <citation type="submission" date="2016-10" db="EMBL/GenBank/DDBJ databases">
        <authorList>
            <person name="de Groot N.N."/>
        </authorList>
    </citation>
    <scope>NUCLEOTIDE SEQUENCE [LARGE SCALE GENOMIC DNA]</scope>
    <source>
        <strain evidence="2 3">CGMCC 4.2023</strain>
    </source>
</reference>
<sequence>MSPAAQATPGDLPASAPIADLPSPASVPEWMVTTTDGHSESGYLPPWATSDPSERDLLPHQLSTYLADITHAREFPGQTVLAYSPTHRDDQPVPAEILHTSIVCTPYAPEPEPRIPVATIQLADETWLTDLDPDDLSRIATQLRTQADLLQNKVLPALVQARADWPSPHTIDTPDSPKSADRADSRTPLTAGHPTREDRPTTDTAALGCARTTRTVDAQ</sequence>